<dbReference type="Proteomes" id="UP000199706">
    <property type="component" value="Unassembled WGS sequence"/>
</dbReference>
<dbReference type="AlphaFoldDB" id="A0A1G8GVK4"/>
<dbReference type="Gene3D" id="2.60.120.10">
    <property type="entry name" value="Jelly Rolls"/>
    <property type="match status" value="1"/>
</dbReference>
<reference evidence="3 4" key="1">
    <citation type="submission" date="2016-10" db="EMBL/GenBank/DDBJ databases">
        <authorList>
            <person name="de Groot N.N."/>
        </authorList>
    </citation>
    <scope>NUCLEOTIDE SEQUENCE [LARGE SCALE GENOMIC DNA]</scope>
    <source>
        <strain evidence="3 4">LMG 2247</strain>
    </source>
</reference>
<dbReference type="RefSeq" id="WP_175772944.1">
    <property type="nucleotide sequence ID" value="NZ_CADERL010000024.1"/>
</dbReference>
<dbReference type="EMBL" id="FNCJ01000015">
    <property type="protein sequence ID" value="SDH98418.1"/>
    <property type="molecule type" value="Genomic_DNA"/>
</dbReference>
<sequence>MSQTSSVSPAQSVCFNEPQGEGTPLSLSPERLLRGQPERRDWPVFERADGKVSTGIWSGTAGAWRIDFPHGQFEFFHVLSGIGAIVPDEGERKPFGPGDAVMVPEGFRGVFEVTEKVTKQYMFVQNV</sequence>
<name>A0A1G8GVK4_9BURK</name>
<evidence type="ECO:0000256" key="1">
    <source>
        <dbReference type="SAM" id="MobiDB-lite"/>
    </source>
</evidence>
<evidence type="ECO:0000259" key="2">
    <source>
        <dbReference type="Pfam" id="PF05899"/>
    </source>
</evidence>
<accession>A0A1G8GVK4</accession>
<dbReference type="PANTHER" id="PTHR40943:SF1">
    <property type="entry name" value="CYTOPLASMIC PROTEIN"/>
    <property type="match status" value="1"/>
</dbReference>
<gene>
    <name evidence="3" type="ORF">SAMN05216466_115164</name>
</gene>
<evidence type="ECO:0000313" key="4">
    <source>
        <dbReference type="Proteomes" id="UP000199706"/>
    </source>
</evidence>
<dbReference type="InterPro" id="IPR008579">
    <property type="entry name" value="UGlyAH_Cupin_dom"/>
</dbReference>
<dbReference type="InterPro" id="IPR014710">
    <property type="entry name" value="RmlC-like_jellyroll"/>
</dbReference>
<dbReference type="InterPro" id="IPR011051">
    <property type="entry name" value="RmlC_Cupin_sf"/>
</dbReference>
<feature type="domain" description="(S)-ureidoglycine aminohydrolase cupin" evidence="2">
    <location>
        <begin position="48"/>
        <end position="121"/>
    </location>
</feature>
<evidence type="ECO:0000313" key="3">
    <source>
        <dbReference type="EMBL" id="SDH98418.1"/>
    </source>
</evidence>
<dbReference type="SUPFAM" id="SSF51182">
    <property type="entry name" value="RmlC-like cupins"/>
    <property type="match status" value="1"/>
</dbReference>
<dbReference type="Pfam" id="PF05899">
    <property type="entry name" value="Cupin_3"/>
    <property type="match status" value="1"/>
</dbReference>
<feature type="compositionally biased region" description="Polar residues" evidence="1">
    <location>
        <begin position="1"/>
        <end position="14"/>
    </location>
</feature>
<organism evidence="3 4">
    <name type="scientific">Paraburkholderia phenazinium</name>
    <dbReference type="NCBI Taxonomy" id="60549"/>
    <lineage>
        <taxon>Bacteria</taxon>
        <taxon>Pseudomonadati</taxon>
        <taxon>Pseudomonadota</taxon>
        <taxon>Betaproteobacteria</taxon>
        <taxon>Burkholderiales</taxon>
        <taxon>Burkholderiaceae</taxon>
        <taxon>Paraburkholderia</taxon>
    </lineage>
</organism>
<dbReference type="PANTHER" id="PTHR40943">
    <property type="entry name" value="CYTOPLASMIC PROTEIN-RELATED"/>
    <property type="match status" value="1"/>
</dbReference>
<proteinExistence type="predicted"/>
<protein>
    <recommendedName>
        <fullName evidence="2">(S)-ureidoglycine aminohydrolase cupin domain-containing protein</fullName>
    </recommendedName>
</protein>
<feature type="region of interest" description="Disordered" evidence="1">
    <location>
        <begin position="1"/>
        <end position="33"/>
    </location>
</feature>